<reference evidence="1 2" key="1">
    <citation type="submission" date="2017-12" db="EMBL/GenBank/DDBJ databases">
        <title>Corynebacterium mastitidis 16-1433 Genome.</title>
        <authorList>
            <person name="Gulvik C.A."/>
        </authorList>
    </citation>
    <scope>NUCLEOTIDE SEQUENCE [LARGE SCALE GENOMIC DNA]</scope>
    <source>
        <strain evidence="1 2">16-1433</strain>
    </source>
</reference>
<accession>A0A2N0XAK8</accession>
<dbReference type="AlphaFoldDB" id="A0A2N0XAK8"/>
<sequence length="195" mass="19740">MSVLVQLVGDVVRGVGQAVGGVLLGVGELIGGVVLRVGKLVADLVLLVVDGVHGLVGLLGDLLGGLDRLGGDGLGGGGSRGGGGHGGLNGRLGAITLVGGAGGQSQGSHGQEGENAKSLLHNFFILSGALKSNSNHRTRLCPQGSNPSCAHPHTLKRAHAARTWGNYLMSAFKYSAIYGSPNCTFPREWATMSSR</sequence>
<organism evidence="1 2">
    <name type="scientific">Corynebacterium mastitidis</name>
    <dbReference type="NCBI Taxonomy" id="161890"/>
    <lineage>
        <taxon>Bacteria</taxon>
        <taxon>Bacillati</taxon>
        <taxon>Actinomycetota</taxon>
        <taxon>Actinomycetes</taxon>
        <taxon>Mycobacteriales</taxon>
        <taxon>Corynebacteriaceae</taxon>
        <taxon>Corynebacterium</taxon>
    </lineage>
</organism>
<evidence type="ECO:0000313" key="2">
    <source>
        <dbReference type="Proteomes" id="UP000233249"/>
    </source>
</evidence>
<name>A0A2N0XAK8_9CORY</name>
<protein>
    <submittedName>
        <fullName evidence="1">Uncharacterized protein</fullName>
    </submittedName>
</protein>
<gene>
    <name evidence="1" type="ORF">CXB45_00810</name>
</gene>
<proteinExistence type="predicted"/>
<dbReference type="Proteomes" id="UP000233249">
    <property type="component" value="Unassembled WGS sequence"/>
</dbReference>
<dbReference type="EMBL" id="PJAF01000001">
    <property type="protein sequence ID" value="PKF69735.1"/>
    <property type="molecule type" value="Genomic_DNA"/>
</dbReference>
<evidence type="ECO:0000313" key="1">
    <source>
        <dbReference type="EMBL" id="PKF69735.1"/>
    </source>
</evidence>
<comment type="caution">
    <text evidence="1">The sequence shown here is derived from an EMBL/GenBank/DDBJ whole genome shotgun (WGS) entry which is preliminary data.</text>
</comment>